<feature type="transmembrane region" description="Helical" evidence="2">
    <location>
        <begin position="99"/>
        <end position="122"/>
    </location>
</feature>
<dbReference type="Proteomes" id="UP000494206">
    <property type="component" value="Unassembled WGS sequence"/>
</dbReference>
<feature type="compositionally biased region" description="Polar residues" evidence="1">
    <location>
        <begin position="214"/>
        <end position="227"/>
    </location>
</feature>
<dbReference type="Gene3D" id="2.60.40.10">
    <property type="entry name" value="Immunoglobulins"/>
    <property type="match status" value="1"/>
</dbReference>
<accession>A0A8S1FF01</accession>
<feature type="region of interest" description="Disordered" evidence="1">
    <location>
        <begin position="319"/>
        <end position="346"/>
    </location>
</feature>
<feature type="compositionally biased region" description="Basic and acidic residues" evidence="1">
    <location>
        <begin position="161"/>
        <end position="177"/>
    </location>
</feature>
<evidence type="ECO:0000313" key="4">
    <source>
        <dbReference type="EMBL" id="CAB3410051.1"/>
    </source>
</evidence>
<keyword evidence="2" id="KW-1133">Transmembrane helix</keyword>
<name>A0A8S1FF01_9PELO</name>
<keyword evidence="2" id="KW-0812">Transmembrane</keyword>
<dbReference type="InterPro" id="IPR007110">
    <property type="entry name" value="Ig-like_dom"/>
</dbReference>
<dbReference type="EMBL" id="CADEPM010000009">
    <property type="protein sequence ID" value="CAB3410051.1"/>
    <property type="molecule type" value="Genomic_DNA"/>
</dbReference>
<evidence type="ECO:0000256" key="1">
    <source>
        <dbReference type="SAM" id="MobiDB-lite"/>
    </source>
</evidence>
<feature type="compositionally biased region" description="Polar residues" evidence="1">
    <location>
        <begin position="178"/>
        <end position="188"/>
    </location>
</feature>
<gene>
    <name evidence="4" type="ORF">CBOVIS_LOCUS11620</name>
</gene>
<feature type="compositionally biased region" description="Acidic residues" evidence="1">
    <location>
        <begin position="328"/>
        <end position="345"/>
    </location>
</feature>
<reference evidence="4 5" key="1">
    <citation type="submission" date="2020-04" db="EMBL/GenBank/DDBJ databases">
        <authorList>
            <person name="Laetsch R D."/>
            <person name="Stevens L."/>
            <person name="Kumar S."/>
            <person name="Blaxter L. M."/>
        </authorList>
    </citation>
    <scope>NUCLEOTIDE SEQUENCE [LARGE SCALE GENOMIC DNA]</scope>
</reference>
<dbReference type="InterPro" id="IPR036179">
    <property type="entry name" value="Ig-like_dom_sf"/>
</dbReference>
<feature type="domain" description="Ig-like" evidence="3">
    <location>
        <begin position="1"/>
        <end position="90"/>
    </location>
</feature>
<dbReference type="AlphaFoldDB" id="A0A8S1FF01"/>
<dbReference type="InterPro" id="IPR013783">
    <property type="entry name" value="Ig-like_fold"/>
</dbReference>
<dbReference type="SUPFAM" id="SSF48726">
    <property type="entry name" value="Immunoglobulin"/>
    <property type="match status" value="1"/>
</dbReference>
<feature type="compositionally biased region" description="Basic and acidic residues" evidence="1">
    <location>
        <begin position="242"/>
        <end position="265"/>
    </location>
</feature>
<protein>
    <recommendedName>
        <fullName evidence="3">Ig-like domain-containing protein</fullName>
    </recommendedName>
</protein>
<organism evidence="4 5">
    <name type="scientific">Caenorhabditis bovis</name>
    <dbReference type="NCBI Taxonomy" id="2654633"/>
    <lineage>
        <taxon>Eukaryota</taxon>
        <taxon>Metazoa</taxon>
        <taxon>Ecdysozoa</taxon>
        <taxon>Nematoda</taxon>
        <taxon>Chromadorea</taxon>
        <taxon>Rhabditida</taxon>
        <taxon>Rhabditina</taxon>
        <taxon>Rhabditomorpha</taxon>
        <taxon>Rhabditoidea</taxon>
        <taxon>Rhabditidae</taxon>
        <taxon>Peloderinae</taxon>
        <taxon>Caenorhabditis</taxon>
    </lineage>
</organism>
<comment type="caution">
    <text evidence="4">The sequence shown here is derived from an EMBL/GenBank/DDBJ whole genome shotgun (WGS) entry which is preliminary data.</text>
</comment>
<evidence type="ECO:0000313" key="5">
    <source>
        <dbReference type="Proteomes" id="UP000494206"/>
    </source>
</evidence>
<dbReference type="PROSITE" id="PS50835">
    <property type="entry name" value="IG_LIKE"/>
    <property type="match status" value="1"/>
</dbReference>
<feature type="region of interest" description="Disordered" evidence="1">
    <location>
        <begin position="161"/>
        <end position="275"/>
    </location>
</feature>
<sequence length="428" mass="48662">MKTSEIDVVSGSMITLKCDEETRILENRKDENIDWFVNSVHIKTGWFDWRISISASGRLGLWPIQHDESGNFECYVNGKLRGSVFVNVVSMKHALLMGLINYLYVSLIFGICTLFIGCIIGNRNQEIQVTQVDRIEEFLTEKLFKDDQMIKERIAKINEEKEMNNEGAENVERKEGANRSTIMQSEKPSASEFRKGEPSSKQETSSAGPRIDLPSTNKMSTSSNHESPPTPEANIIKNANSSDEKHPDEKEDKTNESKIQEHEDYNYDEEPEEEGVFKFDFNDDGDYVYDDKIPDDLLSDAELDNMFFDYEMFDDEDLYKGIDKDENTQTDDDAGETESDDDGDGYENWFNDKLMPQIGASKKPATVTATTIKPISSQTGKESTSETESEQSQSECDDGKIDAWDRVLMFISFPVVFSFVAIQDRAFS</sequence>
<feature type="region of interest" description="Disordered" evidence="1">
    <location>
        <begin position="361"/>
        <end position="398"/>
    </location>
</feature>
<evidence type="ECO:0000256" key="2">
    <source>
        <dbReference type="SAM" id="Phobius"/>
    </source>
</evidence>
<dbReference type="OrthoDB" id="5858502at2759"/>
<keyword evidence="5" id="KW-1185">Reference proteome</keyword>
<evidence type="ECO:0000259" key="3">
    <source>
        <dbReference type="PROSITE" id="PS50835"/>
    </source>
</evidence>
<proteinExistence type="predicted"/>
<keyword evidence="2" id="KW-0472">Membrane</keyword>